<feature type="transmembrane region" description="Helical" evidence="9">
    <location>
        <begin position="473"/>
        <end position="500"/>
    </location>
</feature>
<feature type="transmembrane region" description="Helical" evidence="9">
    <location>
        <begin position="872"/>
        <end position="890"/>
    </location>
</feature>
<evidence type="ECO:0000256" key="1">
    <source>
        <dbReference type="ARBA" id="ARBA00004429"/>
    </source>
</evidence>
<dbReference type="OrthoDB" id="9807350at2"/>
<dbReference type="AlphaFoldDB" id="A0A2T5B8W9"/>
<feature type="transmembrane region" description="Helical" evidence="9">
    <location>
        <begin position="395"/>
        <end position="415"/>
    </location>
</feature>
<feature type="transmembrane region" description="Helical" evidence="9">
    <location>
        <begin position="12"/>
        <end position="33"/>
    </location>
</feature>
<dbReference type="Pfam" id="PF00873">
    <property type="entry name" value="ACR_tran"/>
    <property type="match status" value="1"/>
</dbReference>
<evidence type="ECO:0000256" key="7">
    <source>
        <dbReference type="ARBA" id="ARBA00022989"/>
    </source>
</evidence>
<evidence type="ECO:0000256" key="5">
    <source>
        <dbReference type="ARBA" id="ARBA00022519"/>
    </source>
</evidence>
<dbReference type="EMBL" id="PZZZ01000004">
    <property type="protein sequence ID" value="PTM95430.1"/>
    <property type="molecule type" value="Genomic_DNA"/>
</dbReference>
<dbReference type="InterPro" id="IPR027463">
    <property type="entry name" value="AcrB_DN_DC_subdom"/>
</dbReference>
<gene>
    <name evidence="11" type="ORF">C7449_104509</name>
</gene>
<evidence type="ECO:0000256" key="3">
    <source>
        <dbReference type="ARBA" id="ARBA00022448"/>
    </source>
</evidence>
<dbReference type="FunFam" id="3.30.70.1430:FF:000001">
    <property type="entry name" value="Efflux pump membrane transporter"/>
    <property type="match status" value="1"/>
</dbReference>
<dbReference type="SUPFAM" id="SSF82714">
    <property type="entry name" value="Multidrug efflux transporter AcrB TolC docking domain, DN and DC subdomains"/>
    <property type="match status" value="2"/>
</dbReference>
<dbReference type="GO" id="GO:0042910">
    <property type="term" value="F:xenobiotic transmembrane transporter activity"/>
    <property type="evidence" value="ECO:0007669"/>
    <property type="project" value="TreeGrafter"/>
</dbReference>
<keyword evidence="5 9" id="KW-0997">Cell inner membrane</keyword>
<dbReference type="Gene3D" id="3.30.70.1320">
    <property type="entry name" value="Multidrug efflux transporter AcrB pore domain like"/>
    <property type="match status" value="1"/>
</dbReference>
<dbReference type="NCBIfam" id="TIGR00915">
    <property type="entry name" value="2A0602"/>
    <property type="match status" value="1"/>
</dbReference>
<evidence type="ECO:0000256" key="2">
    <source>
        <dbReference type="ARBA" id="ARBA00010942"/>
    </source>
</evidence>
<accession>A0A2T5B8W9</accession>
<dbReference type="InterPro" id="IPR001036">
    <property type="entry name" value="Acrflvin-R"/>
</dbReference>
<dbReference type="SUPFAM" id="SSF82693">
    <property type="entry name" value="Multidrug efflux transporter AcrB pore domain, PN1, PN2, PC1 and PC2 subdomains"/>
    <property type="match status" value="3"/>
</dbReference>
<feature type="transmembrane region" description="Helical" evidence="9">
    <location>
        <begin position="1004"/>
        <end position="1026"/>
    </location>
</feature>
<feature type="domain" description="SSD" evidence="10">
    <location>
        <begin position="367"/>
        <end position="498"/>
    </location>
</feature>
<keyword evidence="3 9" id="KW-0813">Transport</keyword>
<evidence type="ECO:0000256" key="6">
    <source>
        <dbReference type="ARBA" id="ARBA00022692"/>
    </source>
</evidence>
<dbReference type="PRINTS" id="PR00702">
    <property type="entry name" value="ACRIFLAVINRP"/>
</dbReference>
<proteinExistence type="inferred from homology"/>
<organism evidence="11 12">
    <name type="scientific">Mycoplana dimorpha</name>
    <dbReference type="NCBI Taxonomy" id="28320"/>
    <lineage>
        <taxon>Bacteria</taxon>
        <taxon>Pseudomonadati</taxon>
        <taxon>Pseudomonadota</taxon>
        <taxon>Alphaproteobacteria</taxon>
        <taxon>Hyphomicrobiales</taxon>
        <taxon>Rhizobiaceae</taxon>
        <taxon>Mycoplana</taxon>
    </lineage>
</organism>
<dbReference type="InterPro" id="IPR004764">
    <property type="entry name" value="MdtF-like"/>
</dbReference>
<dbReference type="NCBIfam" id="NF000282">
    <property type="entry name" value="RND_permease_1"/>
    <property type="match status" value="1"/>
</dbReference>
<evidence type="ECO:0000256" key="9">
    <source>
        <dbReference type="RuleBase" id="RU364070"/>
    </source>
</evidence>
<keyword evidence="6 9" id="KW-0812">Transmembrane</keyword>
<name>A0A2T5B8W9_MYCDI</name>
<dbReference type="GO" id="GO:0015562">
    <property type="term" value="F:efflux transmembrane transporter activity"/>
    <property type="evidence" value="ECO:0007669"/>
    <property type="project" value="InterPro"/>
</dbReference>
<dbReference type="Gene3D" id="3.30.70.1440">
    <property type="entry name" value="Multidrug efflux transporter AcrB pore domain"/>
    <property type="match status" value="1"/>
</dbReference>
<dbReference type="GO" id="GO:0009636">
    <property type="term" value="P:response to toxic substance"/>
    <property type="evidence" value="ECO:0007669"/>
    <property type="project" value="UniProtKB-ARBA"/>
</dbReference>
<feature type="transmembrane region" description="Helical" evidence="9">
    <location>
        <begin position="971"/>
        <end position="992"/>
    </location>
</feature>
<evidence type="ECO:0000313" key="11">
    <source>
        <dbReference type="EMBL" id="PTM95430.1"/>
    </source>
</evidence>
<dbReference type="Gene3D" id="3.30.70.1430">
    <property type="entry name" value="Multidrug efflux transporter AcrB pore domain"/>
    <property type="match status" value="2"/>
</dbReference>
<feature type="transmembrane region" description="Helical" evidence="9">
    <location>
        <begin position="897"/>
        <end position="917"/>
    </location>
</feature>
<dbReference type="SUPFAM" id="SSF82866">
    <property type="entry name" value="Multidrug efflux transporter AcrB transmembrane domain"/>
    <property type="match status" value="2"/>
</dbReference>
<dbReference type="PANTHER" id="PTHR32063">
    <property type="match status" value="1"/>
</dbReference>
<feature type="transmembrane region" description="Helical" evidence="9">
    <location>
        <begin position="525"/>
        <end position="554"/>
    </location>
</feature>
<keyword evidence="8 9" id="KW-0472">Membrane</keyword>
<dbReference type="Gene3D" id="3.30.2090.10">
    <property type="entry name" value="Multidrug efflux transporter AcrB TolC docking domain, DN and DC subdomains"/>
    <property type="match status" value="2"/>
</dbReference>
<feature type="transmembrane region" description="Helical" evidence="9">
    <location>
        <begin position="923"/>
        <end position="944"/>
    </location>
</feature>
<evidence type="ECO:0000259" key="10">
    <source>
        <dbReference type="PROSITE" id="PS50156"/>
    </source>
</evidence>
<evidence type="ECO:0000256" key="8">
    <source>
        <dbReference type="ARBA" id="ARBA00023136"/>
    </source>
</evidence>
<dbReference type="RefSeq" id="WP_108003132.1">
    <property type="nucleotide sequence ID" value="NZ_JBHEEX010000007.1"/>
</dbReference>
<protein>
    <recommendedName>
        <fullName evidence="9">Efflux pump membrane transporter</fullName>
    </recommendedName>
</protein>
<evidence type="ECO:0000256" key="4">
    <source>
        <dbReference type="ARBA" id="ARBA00022475"/>
    </source>
</evidence>
<evidence type="ECO:0000313" key="12">
    <source>
        <dbReference type="Proteomes" id="UP000241247"/>
    </source>
</evidence>
<dbReference type="FunFam" id="1.20.1640.10:FF:000001">
    <property type="entry name" value="Efflux pump membrane transporter"/>
    <property type="match status" value="1"/>
</dbReference>
<dbReference type="Gene3D" id="1.20.1640.10">
    <property type="entry name" value="Multidrug efflux transporter AcrB transmembrane domain"/>
    <property type="match status" value="2"/>
</dbReference>
<comment type="caution">
    <text evidence="11">The sequence shown here is derived from an EMBL/GenBank/DDBJ whole genome shotgun (WGS) entry which is preliminary data.</text>
</comment>
<dbReference type="GO" id="GO:0005886">
    <property type="term" value="C:plasma membrane"/>
    <property type="evidence" value="ECO:0007669"/>
    <property type="project" value="UniProtKB-SubCell"/>
</dbReference>
<dbReference type="Proteomes" id="UP000241247">
    <property type="component" value="Unassembled WGS sequence"/>
</dbReference>
<keyword evidence="7 9" id="KW-1133">Transmembrane helix</keyword>
<feature type="transmembrane region" description="Helical" evidence="9">
    <location>
        <begin position="368"/>
        <end position="389"/>
    </location>
</feature>
<dbReference type="PROSITE" id="PS50156">
    <property type="entry name" value="SSD"/>
    <property type="match status" value="1"/>
</dbReference>
<feature type="transmembrane region" description="Helical" evidence="9">
    <location>
        <begin position="436"/>
        <end position="461"/>
    </location>
</feature>
<comment type="subcellular location">
    <subcellularLocation>
        <location evidence="1 9">Cell inner membrane</location>
        <topology evidence="1 9">Multi-pass membrane protein</topology>
    </subcellularLocation>
</comment>
<feature type="transmembrane region" description="Helical" evidence="9">
    <location>
        <begin position="342"/>
        <end position="361"/>
    </location>
</feature>
<keyword evidence="12" id="KW-1185">Reference proteome</keyword>
<dbReference type="InterPro" id="IPR000731">
    <property type="entry name" value="SSD"/>
</dbReference>
<keyword evidence="4" id="KW-1003">Cell membrane</keyword>
<sequence length="1061" mass="112576">MLSEIFIDRPRFAAVISIVLTLAGVIALTQLPVAQFPDIVPPQISVTASYPGAGAEVVESTVAQPIEAKVVGVDNMLYMKSTSGADGSYNLTVTFAVGTDPDIATVNVQNRVALAEAGLPAEVKQSGVSVQKKSSALMQVISIYGKDKDFDNLFLSNYATINVLDTIKRVRGVGDATLFGAQDYSMRIVLNVDRMTSLKLTPTDVINALRAQNVQAAIGRIGAQPMTDDPLFQLNLQTQGRLTDPAQFENIVLRAEPDGSFVRLRDVARVELGAASADSFSRFNGKPVAMIGTFQAPGANALNAARGVNEAMARLSKNFPEGLTYDVAYDTGQFVQASVDNVMHTLIEAFILVIIVVFLFLGDWRAALIPLIAVPVALIGTFAVILAIGFSLNTISLLALVLAIGIVVDDAIVVVENVERVMEENPGMVAAEAARLAMGEITGAIVAITLVLLSVFVPVAFIPGLSGQLFQQFAVAVSVSMVLSAINALTLSPALCAILLKPHHGPKRGILGWISRGIDRGRDGYVFVAGLIARRAIIGLLLLAVAAGAAGWLFRIVPTGFLPSEDQGAYFVEIRLPEGASVNRTDAIVKRVETMLGEIEGVAKVTTVVGYSFLDGLSKSNSGFAIVTMKPFAERESAAASVDAAVATTMARGSAIRDAQIFAFNLPPILGLGTGSGFEYQLLDTQGRSPADLAATARGLIIAANQSPLLGPTFTTYSASSPQLYLSLDRDRLQALGVSVSDLFATLQGTLGSYYVNDFNLYGRSWRVTMQAAQADRRSVDDIRRLHVRNAAGEMVPVASVARVEYIVGPQSIVRYNNYRSITLNGQPAPGVSSGQALAAMEAISAATLPAGYSYEWTGTALQELEAAGKTTVILALAVLFAYLFLVALYESWTIPVPVLLSVIVGVAGALVSILVAHLSFDIYAQIGLVVLIALASKNAILIVEFAKFRRERGEPIFDAAVEGARTRFRAVMMTSIAFIAGLIPLVTAQGAGMLSRRAVGTGVAGGMLAASMIGIFLIPSLYVVFQRLRERAHRLFGIGQPVAEEPPRTDEIAAHDEAAQ</sequence>
<comment type="similarity">
    <text evidence="2 9">Belongs to the resistance-nodulation-cell division (RND) (TC 2.A.6) family.</text>
</comment>
<dbReference type="PANTHER" id="PTHR32063:SF76">
    <property type="entry name" value="EFFLUX PUMP MEMBRANE TRANSPORTER"/>
    <property type="match status" value="1"/>
</dbReference>
<reference evidence="11 12" key="1">
    <citation type="submission" date="2018-04" db="EMBL/GenBank/DDBJ databases">
        <title>Genomic Encyclopedia of Type Strains, Phase IV (KMG-IV): sequencing the most valuable type-strain genomes for metagenomic binning, comparative biology and taxonomic classification.</title>
        <authorList>
            <person name="Goeker M."/>
        </authorList>
    </citation>
    <scope>NUCLEOTIDE SEQUENCE [LARGE SCALE GENOMIC DNA]</scope>
    <source>
        <strain evidence="11 12">DSM 7138</strain>
    </source>
</reference>